<name>A0AAI9Y7F8_9PEZI</name>
<reference evidence="1" key="1">
    <citation type="submission" date="2016-11" db="EMBL/GenBank/DDBJ databases">
        <title>The genome sequence of Colletotrichum cuscutae.</title>
        <authorList>
            <person name="Baroncelli R."/>
        </authorList>
    </citation>
    <scope>NUCLEOTIDE SEQUENCE</scope>
    <source>
        <strain evidence="1">IMI 304802</strain>
    </source>
</reference>
<evidence type="ECO:0000313" key="1">
    <source>
        <dbReference type="EMBL" id="KAK1483359.1"/>
    </source>
</evidence>
<accession>A0AAI9Y7F8</accession>
<dbReference type="EMBL" id="MPDP01000088">
    <property type="protein sequence ID" value="KAK1483359.1"/>
    <property type="molecule type" value="Genomic_DNA"/>
</dbReference>
<protein>
    <submittedName>
        <fullName evidence="1">Uncharacterized protein</fullName>
    </submittedName>
</protein>
<comment type="caution">
    <text evidence="1">The sequence shown here is derived from an EMBL/GenBank/DDBJ whole genome shotgun (WGS) entry which is preliminary data.</text>
</comment>
<dbReference type="AlphaFoldDB" id="A0AAI9Y7F8"/>
<proteinExistence type="predicted"/>
<sequence length="152" mass="17057">MGIVEFMTDLAHLTIFTLLFLLRLLRPQAFWARITRASKTAELYSSDEWVCLYESGRFIGIWDDVGSSSGQTDAQEPFTFQDAVKDDDANNAQLDSVMSGIPPQMNGVARVFLQETFEDDLRENESASGEGFPYKFPPLRAVTMGFLSLITN</sequence>
<dbReference type="Proteomes" id="UP001239213">
    <property type="component" value="Unassembled WGS sequence"/>
</dbReference>
<keyword evidence="2" id="KW-1185">Reference proteome</keyword>
<gene>
    <name evidence="1" type="ORF">CCUS01_15784</name>
</gene>
<evidence type="ECO:0000313" key="2">
    <source>
        <dbReference type="Proteomes" id="UP001239213"/>
    </source>
</evidence>
<organism evidence="1 2">
    <name type="scientific">Colletotrichum cuscutae</name>
    <dbReference type="NCBI Taxonomy" id="1209917"/>
    <lineage>
        <taxon>Eukaryota</taxon>
        <taxon>Fungi</taxon>
        <taxon>Dikarya</taxon>
        <taxon>Ascomycota</taxon>
        <taxon>Pezizomycotina</taxon>
        <taxon>Sordariomycetes</taxon>
        <taxon>Hypocreomycetidae</taxon>
        <taxon>Glomerellales</taxon>
        <taxon>Glomerellaceae</taxon>
        <taxon>Colletotrichum</taxon>
        <taxon>Colletotrichum acutatum species complex</taxon>
    </lineage>
</organism>